<dbReference type="EMBL" id="BART01024345">
    <property type="protein sequence ID" value="GAH03349.1"/>
    <property type="molecule type" value="Genomic_DNA"/>
</dbReference>
<feature type="transmembrane region" description="Helical" evidence="1">
    <location>
        <begin position="7"/>
        <end position="29"/>
    </location>
</feature>
<keyword evidence="1" id="KW-0812">Transmembrane</keyword>
<evidence type="ECO:0008006" key="3">
    <source>
        <dbReference type="Google" id="ProtNLM"/>
    </source>
</evidence>
<proteinExistence type="predicted"/>
<sequence>MSKTKRTVLLILGTIVVAAAVFLIPTLWLKPWVINHFYTRVFTRFVLRRPMLLSSLRLLEPIGLQFHNDGLDDLSVEFNLKEARWFDRQLKILRSYDRDGMDEAGRLSYDILEWFMVDVQEGNRYMYHNYPVNQRGGIHINLLDFMVNTHRVDGLRGAEQYVTRVSRFGVAFDQVLDGLKLREEKGIVPPLFVIQHVLKEMNDLIAVEPSENVLYTHLKSKLEKLEEME</sequence>
<evidence type="ECO:0000256" key="1">
    <source>
        <dbReference type="SAM" id="Phobius"/>
    </source>
</evidence>
<name>X1DE51_9ZZZZ</name>
<dbReference type="PANTHER" id="PTHR33361">
    <property type="entry name" value="GLR0591 PROTEIN"/>
    <property type="match status" value="1"/>
</dbReference>
<organism evidence="2">
    <name type="scientific">marine sediment metagenome</name>
    <dbReference type="NCBI Taxonomy" id="412755"/>
    <lineage>
        <taxon>unclassified sequences</taxon>
        <taxon>metagenomes</taxon>
        <taxon>ecological metagenomes</taxon>
    </lineage>
</organism>
<gene>
    <name evidence="2" type="ORF">S01H4_44013</name>
</gene>
<dbReference type="Pfam" id="PF05960">
    <property type="entry name" value="DUF885"/>
    <property type="match status" value="1"/>
</dbReference>
<dbReference type="InterPro" id="IPR010281">
    <property type="entry name" value="DUF885"/>
</dbReference>
<evidence type="ECO:0000313" key="2">
    <source>
        <dbReference type="EMBL" id="GAH03349.1"/>
    </source>
</evidence>
<reference evidence="2" key="1">
    <citation type="journal article" date="2014" name="Front. Microbiol.">
        <title>High frequency of phylogenetically diverse reductive dehalogenase-homologous genes in deep subseafloor sedimentary metagenomes.</title>
        <authorList>
            <person name="Kawai M."/>
            <person name="Futagami T."/>
            <person name="Toyoda A."/>
            <person name="Takaki Y."/>
            <person name="Nishi S."/>
            <person name="Hori S."/>
            <person name="Arai W."/>
            <person name="Tsubouchi T."/>
            <person name="Morono Y."/>
            <person name="Uchiyama I."/>
            <person name="Ito T."/>
            <person name="Fujiyama A."/>
            <person name="Inagaki F."/>
            <person name="Takami H."/>
        </authorList>
    </citation>
    <scope>NUCLEOTIDE SEQUENCE</scope>
    <source>
        <strain evidence="2">Expedition CK06-06</strain>
    </source>
</reference>
<dbReference type="AlphaFoldDB" id="X1DE51"/>
<dbReference type="PANTHER" id="PTHR33361:SF2">
    <property type="entry name" value="DUF885 DOMAIN-CONTAINING PROTEIN"/>
    <property type="match status" value="1"/>
</dbReference>
<comment type="caution">
    <text evidence="2">The sequence shown here is derived from an EMBL/GenBank/DDBJ whole genome shotgun (WGS) entry which is preliminary data.</text>
</comment>
<accession>X1DE51</accession>
<feature type="non-terminal residue" evidence="2">
    <location>
        <position position="229"/>
    </location>
</feature>
<protein>
    <recommendedName>
        <fullName evidence="3">DUF885 domain-containing protein</fullName>
    </recommendedName>
</protein>
<keyword evidence="1" id="KW-1133">Transmembrane helix</keyword>
<keyword evidence="1" id="KW-0472">Membrane</keyword>